<dbReference type="EMBL" id="FOWD01000014">
    <property type="protein sequence ID" value="SFO23538.1"/>
    <property type="molecule type" value="Genomic_DNA"/>
</dbReference>
<dbReference type="STRING" id="1527.SAMN04489757_11452"/>
<keyword evidence="2 5" id="KW-0812">Transmembrane</keyword>
<evidence type="ECO:0000256" key="3">
    <source>
        <dbReference type="ARBA" id="ARBA00022989"/>
    </source>
</evidence>
<evidence type="ECO:0000256" key="1">
    <source>
        <dbReference type="ARBA" id="ARBA00004141"/>
    </source>
</evidence>
<evidence type="ECO:0000256" key="4">
    <source>
        <dbReference type="ARBA" id="ARBA00023136"/>
    </source>
</evidence>
<name>A0A1I5FIB5_9FIRM</name>
<dbReference type="GO" id="GO:0140359">
    <property type="term" value="F:ABC-type transporter activity"/>
    <property type="evidence" value="ECO:0007669"/>
    <property type="project" value="InterPro"/>
</dbReference>
<organism evidence="7 8">
    <name type="scientific">Anaerocolumna aminovalerica</name>
    <dbReference type="NCBI Taxonomy" id="1527"/>
    <lineage>
        <taxon>Bacteria</taxon>
        <taxon>Bacillati</taxon>
        <taxon>Bacillota</taxon>
        <taxon>Clostridia</taxon>
        <taxon>Lachnospirales</taxon>
        <taxon>Lachnospiraceae</taxon>
        <taxon>Anaerocolumna</taxon>
    </lineage>
</organism>
<accession>A0A1I5FIB5</accession>
<feature type="transmembrane region" description="Helical" evidence="5">
    <location>
        <begin position="27"/>
        <end position="48"/>
    </location>
</feature>
<dbReference type="PANTHER" id="PTHR43471">
    <property type="entry name" value="ABC TRANSPORTER PERMEASE"/>
    <property type="match status" value="1"/>
</dbReference>
<dbReference type="InterPro" id="IPR013525">
    <property type="entry name" value="ABC2_TM"/>
</dbReference>
<evidence type="ECO:0000313" key="8">
    <source>
        <dbReference type="Proteomes" id="UP000198806"/>
    </source>
</evidence>
<keyword evidence="4 5" id="KW-0472">Membrane</keyword>
<evidence type="ECO:0000256" key="2">
    <source>
        <dbReference type="ARBA" id="ARBA00022692"/>
    </source>
</evidence>
<comment type="subcellular location">
    <subcellularLocation>
        <location evidence="1">Membrane</location>
        <topology evidence="1">Multi-pass membrane protein</topology>
    </subcellularLocation>
</comment>
<dbReference type="Proteomes" id="UP000198806">
    <property type="component" value="Unassembled WGS sequence"/>
</dbReference>
<evidence type="ECO:0000256" key="5">
    <source>
        <dbReference type="SAM" id="Phobius"/>
    </source>
</evidence>
<feature type="transmembrane region" description="Helical" evidence="5">
    <location>
        <begin position="305"/>
        <end position="335"/>
    </location>
</feature>
<feature type="transmembrane region" description="Helical" evidence="5">
    <location>
        <begin position="199"/>
        <end position="219"/>
    </location>
</feature>
<proteinExistence type="predicted"/>
<protein>
    <submittedName>
        <fullName evidence="7">ABC-2 family transporter protein</fullName>
    </submittedName>
</protein>
<dbReference type="RefSeq" id="WP_091686474.1">
    <property type="nucleotide sequence ID" value="NZ_BAABFM010000048.1"/>
</dbReference>
<dbReference type="OrthoDB" id="2035856at2"/>
<dbReference type="PANTHER" id="PTHR43471:SF3">
    <property type="entry name" value="ABC TRANSPORTER PERMEASE PROTEIN NATB"/>
    <property type="match status" value="1"/>
</dbReference>
<feature type="transmembrane region" description="Helical" evidence="5">
    <location>
        <begin position="400"/>
        <end position="421"/>
    </location>
</feature>
<dbReference type="AlphaFoldDB" id="A0A1I5FIB5"/>
<keyword evidence="8" id="KW-1185">Reference proteome</keyword>
<reference evidence="7 8" key="1">
    <citation type="submission" date="2016-10" db="EMBL/GenBank/DDBJ databases">
        <authorList>
            <person name="de Groot N.N."/>
        </authorList>
    </citation>
    <scope>NUCLEOTIDE SEQUENCE [LARGE SCALE GENOMIC DNA]</scope>
    <source>
        <strain evidence="7 8">DSM 1283</strain>
    </source>
</reference>
<feature type="domain" description="ABC-2 type transporter transmembrane" evidence="6">
    <location>
        <begin position="29"/>
        <end position="417"/>
    </location>
</feature>
<sequence>MKNNFRGWNTVFGFTFRQLTKGPGFKFVTALVALLILGASVLINVIAAKPEQSNMPERSPIEKVLVLDNSGLQPTDYKEMNPFFSQEQYAHIVFETITGQTREDVIKTAASDSTVTIAAIINTTDTGYDIEIVIPDGSVISKSQAEILIEPMSAAFETNKLLQSGLTEEQLAAALKPVITSFADIGEDTNEITFVIKMVAPMIFGLMLYMMLIFHGQAISKSVSTEKTSKLVETLLTSVHPYALITGKVLAVSAMAILQFVTWLVAIFAGLYLGNTVAHSIYPGYESSVISVINFLKDNIGETAFTLPAVILTIVAFCIGFLFYCVIAGLTGCLVSKPEEAASTQAIFQFPVIISWLITYLSPMLGNETVTVVTRYIPFTAPFCIPVDILTGTIGLGEGIITTLLLLLFTLIVIMLSGRIYKGLILYNGQKVSLRMIGNVIKANK</sequence>
<evidence type="ECO:0000313" key="7">
    <source>
        <dbReference type="EMBL" id="SFO23538.1"/>
    </source>
</evidence>
<dbReference type="GO" id="GO:0016020">
    <property type="term" value="C:membrane"/>
    <property type="evidence" value="ECO:0007669"/>
    <property type="project" value="UniProtKB-SubCell"/>
</dbReference>
<evidence type="ECO:0000259" key="6">
    <source>
        <dbReference type="Pfam" id="PF12698"/>
    </source>
</evidence>
<gene>
    <name evidence="7" type="ORF">SAMN04489757_11452</name>
</gene>
<keyword evidence="3 5" id="KW-1133">Transmembrane helix</keyword>
<dbReference type="Pfam" id="PF12698">
    <property type="entry name" value="ABC2_membrane_3"/>
    <property type="match status" value="1"/>
</dbReference>
<feature type="transmembrane region" description="Helical" evidence="5">
    <location>
        <begin position="347"/>
        <end position="366"/>
    </location>
</feature>